<comment type="similarity">
    <text evidence="1 9">Belongs to the class-I aminoacyl-tRNA synthetase family.</text>
</comment>
<evidence type="ECO:0000256" key="8">
    <source>
        <dbReference type="ARBA" id="ARBA00032665"/>
    </source>
</evidence>
<name>A0AAV9PHQ7_9PEZI</name>
<dbReference type="SUPFAM" id="SSF52374">
    <property type="entry name" value="Nucleotidylyl transferase"/>
    <property type="match status" value="1"/>
</dbReference>
<feature type="domain" description="Aminoacyl-tRNA synthetase class Ia" evidence="11">
    <location>
        <begin position="69"/>
        <end position="764"/>
    </location>
</feature>
<dbReference type="PROSITE" id="PS00178">
    <property type="entry name" value="AA_TRNA_LIGASE_I"/>
    <property type="match status" value="1"/>
</dbReference>
<dbReference type="PRINTS" id="PR00984">
    <property type="entry name" value="TRNASYNTHILE"/>
</dbReference>
<dbReference type="InterPro" id="IPR050081">
    <property type="entry name" value="Ile-tRNA_ligase"/>
</dbReference>
<dbReference type="InterPro" id="IPR014729">
    <property type="entry name" value="Rossmann-like_a/b/a_fold"/>
</dbReference>
<gene>
    <name evidence="13" type="primary">ISM1</name>
    <name evidence="13" type="ORF">LTR77_003473</name>
</gene>
<dbReference type="Gene3D" id="1.10.10.830">
    <property type="entry name" value="Ile-tRNA synthetase CP2 domain-like"/>
    <property type="match status" value="1"/>
</dbReference>
<keyword evidence="6 9" id="KW-0648">Protein biosynthesis</keyword>
<organism evidence="13 14">
    <name type="scientific">Saxophila tyrrhenica</name>
    <dbReference type="NCBI Taxonomy" id="1690608"/>
    <lineage>
        <taxon>Eukaryota</taxon>
        <taxon>Fungi</taxon>
        <taxon>Dikarya</taxon>
        <taxon>Ascomycota</taxon>
        <taxon>Pezizomycotina</taxon>
        <taxon>Dothideomycetes</taxon>
        <taxon>Dothideomycetidae</taxon>
        <taxon>Mycosphaerellales</taxon>
        <taxon>Extremaceae</taxon>
        <taxon>Saxophila</taxon>
    </lineage>
</organism>
<evidence type="ECO:0000256" key="1">
    <source>
        <dbReference type="ARBA" id="ARBA00005594"/>
    </source>
</evidence>
<dbReference type="Gene3D" id="3.90.740.10">
    <property type="entry name" value="Valyl/Leucyl/Isoleucyl-tRNA synthetase, editing domain"/>
    <property type="match status" value="1"/>
</dbReference>
<accession>A0AAV9PHQ7</accession>
<evidence type="ECO:0000256" key="10">
    <source>
        <dbReference type="SAM" id="MobiDB-lite"/>
    </source>
</evidence>
<dbReference type="Gene3D" id="1.10.730.20">
    <property type="match status" value="1"/>
</dbReference>
<keyword evidence="4 9" id="KW-0547">Nucleotide-binding</keyword>
<evidence type="ECO:0000313" key="14">
    <source>
        <dbReference type="Proteomes" id="UP001337655"/>
    </source>
</evidence>
<evidence type="ECO:0000256" key="7">
    <source>
        <dbReference type="ARBA" id="ARBA00023146"/>
    </source>
</evidence>
<protein>
    <recommendedName>
        <fullName evidence="2">isoleucine--tRNA ligase</fullName>
        <ecNumber evidence="2">6.1.1.5</ecNumber>
    </recommendedName>
    <alternativeName>
        <fullName evidence="8">Isoleucyl-tRNA synthetase</fullName>
    </alternativeName>
</protein>
<keyword evidence="14" id="KW-1185">Reference proteome</keyword>
<dbReference type="PANTHER" id="PTHR42765:SF1">
    <property type="entry name" value="ISOLEUCINE--TRNA LIGASE, MITOCHONDRIAL"/>
    <property type="match status" value="1"/>
</dbReference>
<dbReference type="EMBL" id="JAVRRT010000005">
    <property type="protein sequence ID" value="KAK5171837.1"/>
    <property type="molecule type" value="Genomic_DNA"/>
</dbReference>
<evidence type="ECO:0000256" key="5">
    <source>
        <dbReference type="ARBA" id="ARBA00022840"/>
    </source>
</evidence>
<evidence type="ECO:0000259" key="12">
    <source>
        <dbReference type="Pfam" id="PF08264"/>
    </source>
</evidence>
<dbReference type="GeneID" id="89924820"/>
<evidence type="ECO:0000259" key="11">
    <source>
        <dbReference type="Pfam" id="PF00133"/>
    </source>
</evidence>
<dbReference type="InterPro" id="IPR013155">
    <property type="entry name" value="M/V/L/I-tRNA-synth_anticd-bd"/>
</dbReference>
<keyword evidence="3 9" id="KW-0436">Ligase</keyword>
<dbReference type="Gene3D" id="3.40.50.620">
    <property type="entry name" value="HUPs"/>
    <property type="match status" value="2"/>
</dbReference>
<dbReference type="RefSeq" id="XP_064660681.1">
    <property type="nucleotide sequence ID" value="XM_064800730.1"/>
</dbReference>
<dbReference type="EC" id="6.1.1.5" evidence="2"/>
<dbReference type="PANTHER" id="PTHR42765">
    <property type="entry name" value="SOLEUCYL-TRNA SYNTHETASE"/>
    <property type="match status" value="1"/>
</dbReference>
<keyword evidence="7 9" id="KW-0030">Aminoacyl-tRNA synthetase</keyword>
<evidence type="ECO:0000256" key="4">
    <source>
        <dbReference type="ARBA" id="ARBA00022741"/>
    </source>
</evidence>
<dbReference type="InterPro" id="IPR009080">
    <property type="entry name" value="tRNAsynth_Ia_anticodon-bd"/>
</dbReference>
<proteinExistence type="inferred from homology"/>
<evidence type="ECO:0000313" key="13">
    <source>
        <dbReference type="EMBL" id="KAK5171837.1"/>
    </source>
</evidence>
<dbReference type="GO" id="GO:0005524">
    <property type="term" value="F:ATP binding"/>
    <property type="evidence" value="ECO:0007669"/>
    <property type="project" value="UniProtKB-KW"/>
</dbReference>
<evidence type="ECO:0000256" key="2">
    <source>
        <dbReference type="ARBA" id="ARBA00013165"/>
    </source>
</evidence>
<evidence type="ECO:0000256" key="6">
    <source>
        <dbReference type="ARBA" id="ARBA00022917"/>
    </source>
</evidence>
<dbReference type="GO" id="GO:0004822">
    <property type="term" value="F:isoleucine-tRNA ligase activity"/>
    <property type="evidence" value="ECO:0007669"/>
    <property type="project" value="UniProtKB-EC"/>
</dbReference>
<dbReference type="InterPro" id="IPR001412">
    <property type="entry name" value="aa-tRNA-synth_I_CS"/>
</dbReference>
<comment type="caution">
    <text evidence="13">The sequence shown here is derived from an EMBL/GenBank/DDBJ whole genome shotgun (WGS) entry which is preliminary data.</text>
</comment>
<dbReference type="GO" id="GO:0002161">
    <property type="term" value="F:aminoacyl-tRNA deacylase activity"/>
    <property type="evidence" value="ECO:0007669"/>
    <property type="project" value="InterPro"/>
</dbReference>
<dbReference type="SUPFAM" id="SSF47323">
    <property type="entry name" value="Anticodon-binding domain of a subclass of class I aminoacyl-tRNA synthetases"/>
    <property type="match status" value="1"/>
</dbReference>
<keyword evidence="5 9" id="KW-0067">ATP-binding</keyword>
<dbReference type="CDD" id="cd07960">
    <property type="entry name" value="Anticodon_Ia_Ile_BEm"/>
    <property type="match status" value="1"/>
</dbReference>
<dbReference type="GO" id="GO:0006428">
    <property type="term" value="P:isoleucyl-tRNA aminoacylation"/>
    <property type="evidence" value="ECO:0007669"/>
    <property type="project" value="InterPro"/>
</dbReference>
<dbReference type="InterPro" id="IPR002301">
    <property type="entry name" value="Ile-tRNA-ligase"/>
</dbReference>
<dbReference type="AlphaFoldDB" id="A0AAV9PHQ7"/>
<feature type="domain" description="Methionyl/Valyl/Leucyl/Isoleucyl-tRNA synthetase anticodon-binding" evidence="12">
    <location>
        <begin position="810"/>
        <end position="941"/>
    </location>
</feature>
<reference evidence="13 14" key="1">
    <citation type="submission" date="2023-08" db="EMBL/GenBank/DDBJ databases">
        <title>Black Yeasts Isolated from many extreme environments.</title>
        <authorList>
            <person name="Coleine C."/>
            <person name="Stajich J.E."/>
            <person name="Selbmann L."/>
        </authorList>
    </citation>
    <scope>NUCLEOTIDE SEQUENCE [LARGE SCALE GENOMIC DNA]</scope>
    <source>
        <strain evidence="13 14">CCFEE 5935</strain>
    </source>
</reference>
<dbReference type="InterPro" id="IPR009008">
    <property type="entry name" value="Val/Leu/Ile-tRNA-synth_edit"/>
</dbReference>
<evidence type="ECO:0000256" key="3">
    <source>
        <dbReference type="ARBA" id="ARBA00022598"/>
    </source>
</evidence>
<dbReference type="NCBIfam" id="TIGR00392">
    <property type="entry name" value="ileS"/>
    <property type="match status" value="1"/>
</dbReference>
<sequence length="1072" mass="119829">MPLLSPTRILRAAAQNASGIKWSETLALPRSAFPARPTAEQLEQYRKRCADDLYAWQRAKRPAHVDRGQSNKVNNEFILHDGPPYANGPVHVGHALNKVLKDLVLRWQLAKGKRVHYRPGWDCHGLPIELKALQAQKTQTEQASVLKDAPKQEEAAVATGADMSASGIRSVARKLASETIEKQRASFRGWGVMGEWDTPYKTMDLDFEVEQLNVFKEMVRRGLVSRDHRPVYWSPSSRTALAEAELEYDDNHKCTAAFVKMPFTSFPTVLEQHPELEQKDRDDFTLSALIWTTTPWTLPANQAIAVNAELLYSVVAFFLPGEKENTHDLLLIAQDRVEHVLTFLPEGTTAKVVVGNLLGKELHDARASLYNPFQRTESEILEASFVTSSSGTGIVHMAPGHGMEDYQAWQKEYDGGVLAPVDDDGNFTGEAFRGSDLLNGLDVQTDGVKAVIDILSNPKDHLQKDSWWHHAHQGSLVLATHEFVHKNPIDWRTKQPVIVRATAQWFADVSAIKHRAMLALEDVSFIPESGKTRLKSFVEGRSQWCISRQRAWGVPIPALYHRDTGEVCISDESIEHIVETMKQKGTDAWFSDPLDDLAWLHSSLTGGPWVRGKDTMDVWFDSGTTWTTLNGLAREGMPISDVYLEGTDQHRGWFQSSLLTHVATRDAKDGDLSTAPFSTLITHGFALDADGRKMSKSLGNVISPDQILDGSLLPPIKPRKQRGKGKIADTAPANDQTPKYDAMGPDALRLWVAGSDYTRDVSISAPVLQSVQQALQKYRVTFKFLLGVLADYDSHTSTLDKHTSTLTFADRAVLHQLAKTEREVWQANDKYKFYKAVNDINVFISADLSAFYFEVIKDAMYAGSREVRSRTQAVLKTIFDGLLRMLGPITPHLVEEVWEHRPAGMQDHLHPLRRVWTSVEPAAPDDAENVEKGLDIFKSLSMAVKLVQEDARQAGNLRSGLACRVDVHLPATTYSAARNHIGQWERNGELADLLVVSQASLHAGAQYPADPEKSWKDEQEFRITGQEELGKVVVMPPDHHKCVRCWKYTAADADQPCGRCRDVLEEQGRSTP</sequence>
<dbReference type="Pfam" id="PF00133">
    <property type="entry name" value="tRNA-synt_1"/>
    <property type="match status" value="1"/>
</dbReference>
<feature type="region of interest" description="Disordered" evidence="10">
    <location>
        <begin position="712"/>
        <end position="739"/>
    </location>
</feature>
<dbReference type="InterPro" id="IPR002300">
    <property type="entry name" value="aa-tRNA-synth_Ia"/>
</dbReference>
<dbReference type="GO" id="GO:0032543">
    <property type="term" value="P:mitochondrial translation"/>
    <property type="evidence" value="ECO:0007669"/>
    <property type="project" value="TreeGrafter"/>
</dbReference>
<dbReference type="GO" id="GO:0000049">
    <property type="term" value="F:tRNA binding"/>
    <property type="evidence" value="ECO:0007669"/>
    <property type="project" value="InterPro"/>
</dbReference>
<dbReference type="SUPFAM" id="SSF50677">
    <property type="entry name" value="ValRS/IleRS/LeuRS editing domain"/>
    <property type="match status" value="1"/>
</dbReference>
<dbReference type="InterPro" id="IPR033708">
    <property type="entry name" value="Anticodon_Ile_BEm"/>
</dbReference>
<dbReference type="GO" id="GO:0005739">
    <property type="term" value="C:mitochondrion"/>
    <property type="evidence" value="ECO:0007669"/>
    <property type="project" value="TreeGrafter"/>
</dbReference>
<dbReference type="Pfam" id="PF08264">
    <property type="entry name" value="Anticodon_1"/>
    <property type="match status" value="1"/>
</dbReference>
<evidence type="ECO:0000256" key="9">
    <source>
        <dbReference type="RuleBase" id="RU363035"/>
    </source>
</evidence>
<dbReference type="Proteomes" id="UP001337655">
    <property type="component" value="Unassembled WGS sequence"/>
</dbReference>